<feature type="region of interest" description="Disordered" evidence="1">
    <location>
        <begin position="1"/>
        <end position="22"/>
    </location>
</feature>
<reference evidence="3 4" key="1">
    <citation type="submission" date="2019-01" db="EMBL/GenBank/DDBJ databases">
        <title>Sequencing of cultivated peanut Arachis hypogaea provides insights into genome evolution and oil improvement.</title>
        <authorList>
            <person name="Chen X."/>
        </authorList>
    </citation>
    <scope>NUCLEOTIDE SEQUENCE [LARGE SCALE GENOMIC DNA]</scope>
    <source>
        <strain evidence="4">cv. Fuhuasheng</strain>
        <tissue evidence="3">Leaves</tissue>
    </source>
</reference>
<evidence type="ECO:0000259" key="2">
    <source>
        <dbReference type="Pfam" id="PF03372"/>
    </source>
</evidence>
<sequence>MGRKKGYVEFDESPPDDFDPENPYKDPVAFLEMREHIVREKWIQIEKAKIIREKLRWCYRIEGVNHLQKCRHLVQQYLDSTRGIGWGKDGRHPSLHGRLITKLIILLKSNTRRSAYVGVLEVDHFNDLDNLFQNNGFKGVYKARTGDAHDGCALFWKDKLFTLLHQEDIEFQRFGLRNNVAQLCVLEARNDKPESETSGLTTVTSSTQRKRFVIGNIHVLFNPNRGDIKLGQVRLLLDKAYKLSEEWGSIPVIIAGDLNSLPQSAIYEFLASSKLDIQLHNRKNMSGQLEIQSNSRVFRSQIGYEASISISRSRQFLHGWTMEELNLAAGAIGVTNLQHHLNLRSAYSGVPGNHGTRDDIGEPLATSYHSKFMGTVDYIWHSEELTPVRVLETLPIDILRRTGGLPSEQWGSDHLALVCELAFANNGTVS</sequence>
<keyword evidence="4" id="KW-1185">Reference proteome</keyword>
<dbReference type="AlphaFoldDB" id="A0A444Z0C2"/>
<evidence type="ECO:0000256" key="1">
    <source>
        <dbReference type="SAM" id="MobiDB-lite"/>
    </source>
</evidence>
<dbReference type="Pfam" id="PF03372">
    <property type="entry name" value="Exo_endo_phos"/>
    <property type="match status" value="1"/>
</dbReference>
<dbReference type="Proteomes" id="UP000289738">
    <property type="component" value="Chromosome B05"/>
</dbReference>
<dbReference type="Gene3D" id="3.60.10.10">
    <property type="entry name" value="Endonuclease/exonuclease/phosphatase"/>
    <property type="match status" value="1"/>
</dbReference>
<dbReference type="GO" id="GO:0000175">
    <property type="term" value="F:3'-5'-RNA exonuclease activity"/>
    <property type="evidence" value="ECO:0007669"/>
    <property type="project" value="TreeGrafter"/>
</dbReference>
<proteinExistence type="predicted"/>
<protein>
    <recommendedName>
        <fullName evidence="2">Endonuclease/exonuclease/phosphatase domain-containing protein</fullName>
    </recommendedName>
</protein>
<dbReference type="PANTHER" id="PTHR12121:SF74">
    <property type="entry name" value="CARBON CATABOLITE REPRESSOR PROTEIN 4 HOMOLOG 5"/>
    <property type="match status" value="1"/>
</dbReference>
<dbReference type="InterPro" id="IPR036691">
    <property type="entry name" value="Endo/exonu/phosph_ase_sf"/>
</dbReference>
<feature type="compositionally biased region" description="Acidic residues" evidence="1">
    <location>
        <begin position="9"/>
        <end position="20"/>
    </location>
</feature>
<organism evidence="3 4">
    <name type="scientific">Arachis hypogaea</name>
    <name type="common">Peanut</name>
    <dbReference type="NCBI Taxonomy" id="3818"/>
    <lineage>
        <taxon>Eukaryota</taxon>
        <taxon>Viridiplantae</taxon>
        <taxon>Streptophyta</taxon>
        <taxon>Embryophyta</taxon>
        <taxon>Tracheophyta</taxon>
        <taxon>Spermatophyta</taxon>
        <taxon>Magnoliopsida</taxon>
        <taxon>eudicotyledons</taxon>
        <taxon>Gunneridae</taxon>
        <taxon>Pentapetalae</taxon>
        <taxon>rosids</taxon>
        <taxon>fabids</taxon>
        <taxon>Fabales</taxon>
        <taxon>Fabaceae</taxon>
        <taxon>Papilionoideae</taxon>
        <taxon>50 kb inversion clade</taxon>
        <taxon>dalbergioids sensu lato</taxon>
        <taxon>Dalbergieae</taxon>
        <taxon>Pterocarpus clade</taxon>
        <taxon>Arachis</taxon>
    </lineage>
</organism>
<evidence type="ECO:0000313" key="4">
    <source>
        <dbReference type="Proteomes" id="UP000289738"/>
    </source>
</evidence>
<dbReference type="InterPro" id="IPR005135">
    <property type="entry name" value="Endo/exonuclease/phosphatase"/>
</dbReference>
<evidence type="ECO:0000313" key="3">
    <source>
        <dbReference type="EMBL" id="RYR07639.1"/>
    </source>
</evidence>
<dbReference type="InterPro" id="IPR050410">
    <property type="entry name" value="CCR4/nocturin_mRNA_transcr"/>
</dbReference>
<name>A0A444Z0C2_ARAHY</name>
<gene>
    <name evidence="3" type="ORF">Ahy_B05g075036</name>
</gene>
<dbReference type="SUPFAM" id="SSF56219">
    <property type="entry name" value="DNase I-like"/>
    <property type="match status" value="1"/>
</dbReference>
<dbReference type="PANTHER" id="PTHR12121">
    <property type="entry name" value="CARBON CATABOLITE REPRESSOR PROTEIN 4"/>
    <property type="match status" value="1"/>
</dbReference>
<comment type="caution">
    <text evidence="3">The sequence shown here is derived from an EMBL/GenBank/DDBJ whole genome shotgun (WGS) entry which is preliminary data.</text>
</comment>
<feature type="domain" description="Endonuclease/exonuclease/phosphatase" evidence="2">
    <location>
        <begin position="135"/>
        <end position="414"/>
    </location>
</feature>
<dbReference type="EMBL" id="SDMP01000015">
    <property type="protein sequence ID" value="RYR07639.1"/>
    <property type="molecule type" value="Genomic_DNA"/>
</dbReference>
<accession>A0A444Z0C2</accession>